<comment type="caution">
    <text evidence="5">The sequence shown here is derived from an EMBL/GenBank/DDBJ whole genome shotgun (WGS) entry which is preliminary data.</text>
</comment>
<dbReference type="Proteomes" id="UP001589789">
    <property type="component" value="Unassembled WGS sequence"/>
</dbReference>
<evidence type="ECO:0000313" key="6">
    <source>
        <dbReference type="Proteomes" id="UP001589789"/>
    </source>
</evidence>
<dbReference type="CDD" id="cd07035">
    <property type="entry name" value="TPP_PYR_POX_like"/>
    <property type="match status" value="1"/>
</dbReference>
<dbReference type="RefSeq" id="WP_377050094.1">
    <property type="nucleotide sequence ID" value="NZ_JBHLVZ010000019.1"/>
</dbReference>
<dbReference type="SUPFAM" id="SSF52467">
    <property type="entry name" value="DHS-like NAD/FAD-binding domain"/>
    <property type="match status" value="1"/>
</dbReference>
<dbReference type="InterPro" id="IPR012001">
    <property type="entry name" value="Thiamin_PyroP_enz_TPP-bd_dom"/>
</dbReference>
<reference evidence="5 6" key="1">
    <citation type="submission" date="2024-09" db="EMBL/GenBank/DDBJ databases">
        <authorList>
            <person name="Sun Q."/>
            <person name="Mori K."/>
        </authorList>
    </citation>
    <scope>NUCLEOTIDE SEQUENCE [LARGE SCALE GENOMIC DNA]</scope>
    <source>
        <strain evidence="5 6">CCM 7468</strain>
    </source>
</reference>
<evidence type="ECO:0000256" key="1">
    <source>
        <dbReference type="ARBA" id="ARBA00007812"/>
    </source>
</evidence>
<keyword evidence="2" id="KW-0786">Thiamine pyrophosphate</keyword>
<evidence type="ECO:0000256" key="2">
    <source>
        <dbReference type="ARBA" id="ARBA00023052"/>
    </source>
</evidence>
<gene>
    <name evidence="5" type="ORF">ACFFIC_10385</name>
</gene>
<dbReference type="Pfam" id="PF02776">
    <property type="entry name" value="TPP_enzyme_N"/>
    <property type="match status" value="1"/>
</dbReference>
<dbReference type="Gene3D" id="3.40.50.1220">
    <property type="entry name" value="TPP-binding domain"/>
    <property type="match status" value="1"/>
</dbReference>
<evidence type="ECO:0000313" key="5">
    <source>
        <dbReference type="EMBL" id="MFC0385953.1"/>
    </source>
</evidence>
<keyword evidence="6" id="KW-1185">Reference proteome</keyword>
<organism evidence="5 6">
    <name type="scientific">Muricoccus vinaceus</name>
    <dbReference type="NCBI Taxonomy" id="424704"/>
    <lineage>
        <taxon>Bacteria</taxon>
        <taxon>Pseudomonadati</taxon>
        <taxon>Pseudomonadota</taxon>
        <taxon>Alphaproteobacteria</taxon>
        <taxon>Acetobacterales</taxon>
        <taxon>Roseomonadaceae</taxon>
        <taxon>Muricoccus</taxon>
    </lineage>
</organism>
<dbReference type="SUPFAM" id="SSF52518">
    <property type="entry name" value="Thiamin diphosphate-binding fold (THDP-binding)"/>
    <property type="match status" value="2"/>
</dbReference>
<proteinExistence type="inferred from homology"/>
<dbReference type="Pfam" id="PF02775">
    <property type="entry name" value="TPP_enzyme_C"/>
    <property type="match status" value="1"/>
</dbReference>
<name>A0ABV6IQR9_9PROT</name>
<dbReference type="CDD" id="cd02002">
    <property type="entry name" value="TPP_BFDC"/>
    <property type="match status" value="1"/>
</dbReference>
<evidence type="ECO:0000259" key="3">
    <source>
        <dbReference type="Pfam" id="PF02775"/>
    </source>
</evidence>
<dbReference type="NCBIfam" id="NF006203">
    <property type="entry name" value="PRK08327.1"/>
    <property type="match status" value="1"/>
</dbReference>
<dbReference type="InterPro" id="IPR011766">
    <property type="entry name" value="TPP_enzyme_TPP-bd"/>
</dbReference>
<sequence length="577" mass="62174">MARHTAAHHLLEGMCEAGIEHLFCNLGTDHVTIIEELARWDAADRAHPNTILCPHENVAVHMAGGYAAMTGRGQAVLVHVDAGTANAAMAMHNLFRARLPVFLMAGRAPFSSRGELPGGRDGYVHFIQDPYDIGSLVRPYVHWEYSLPSGVVAKEAFARGHAMMQAEPRAPVFMTLPREVLAEEIEESKVHAFRATRFAGLPARGTDPATATRIAEAIMAAENPVAITAYLGRNPAAVPVLDALAREAGIRVVEHSPIHLNIPHDSPCFAGFDPRGLAAETDLGLLLDVDVPWIPLTVKENPAADWIHVDVDPLKRDLPMWSFPAGLRVAGDACTILTQVLDEVRARADEPFRARIANRIASWAPVREARLAAAATAAAKPGEPDALNPAWVLATLGRLIAPEDIVLNEAIRNGPIMQDQVPRTVPGSYIGLAGGGLGFSGGMALGARLACPDRRVVQVVGDGTFHFSTPDSVYATAQQYGLPIFTVVLDNRGWQAVKASTLRVYPDGVARQNDNFQSRLDGRRNDSQRRFEDVARAFGAHGERATTADELEPAIRRCLAAVEAGQAAVLTVRVTPL</sequence>
<accession>A0ABV6IQR9</accession>
<dbReference type="InterPro" id="IPR029061">
    <property type="entry name" value="THDP-binding"/>
</dbReference>
<dbReference type="PANTHER" id="PTHR18968">
    <property type="entry name" value="THIAMINE PYROPHOSPHATE ENZYMES"/>
    <property type="match status" value="1"/>
</dbReference>
<dbReference type="EMBL" id="JBHLVZ010000019">
    <property type="protein sequence ID" value="MFC0385953.1"/>
    <property type="molecule type" value="Genomic_DNA"/>
</dbReference>
<dbReference type="Gene3D" id="3.40.50.970">
    <property type="match status" value="2"/>
</dbReference>
<evidence type="ECO:0000259" key="4">
    <source>
        <dbReference type="Pfam" id="PF02776"/>
    </source>
</evidence>
<dbReference type="InterPro" id="IPR029035">
    <property type="entry name" value="DHS-like_NAD/FAD-binding_dom"/>
</dbReference>
<comment type="similarity">
    <text evidence="1">Belongs to the TPP enzyme family.</text>
</comment>
<dbReference type="PANTHER" id="PTHR18968:SF164">
    <property type="entry name" value="PYRUVATE DECARBOXYLASE"/>
    <property type="match status" value="1"/>
</dbReference>
<dbReference type="InterPro" id="IPR045229">
    <property type="entry name" value="TPP_enz"/>
</dbReference>
<protein>
    <submittedName>
        <fullName evidence="5">Thiamine pyrophosphate-requiring protein</fullName>
    </submittedName>
</protein>
<feature type="domain" description="Thiamine pyrophosphate enzyme N-terminal TPP-binding" evidence="4">
    <location>
        <begin position="5"/>
        <end position="124"/>
    </location>
</feature>
<feature type="domain" description="Thiamine pyrophosphate enzyme TPP-binding" evidence="3">
    <location>
        <begin position="425"/>
        <end position="568"/>
    </location>
</feature>